<accession>A0ACB8QW68</accession>
<organism evidence="1 2">
    <name type="scientific">Vararia minispora EC-137</name>
    <dbReference type="NCBI Taxonomy" id="1314806"/>
    <lineage>
        <taxon>Eukaryota</taxon>
        <taxon>Fungi</taxon>
        <taxon>Dikarya</taxon>
        <taxon>Basidiomycota</taxon>
        <taxon>Agaricomycotina</taxon>
        <taxon>Agaricomycetes</taxon>
        <taxon>Russulales</taxon>
        <taxon>Lachnocladiaceae</taxon>
        <taxon>Vararia</taxon>
    </lineage>
</organism>
<protein>
    <submittedName>
        <fullName evidence="1">NAD-aldehyde dehydrogenase</fullName>
    </submittedName>
</protein>
<comment type="caution">
    <text evidence="1">The sequence shown here is derived from an EMBL/GenBank/DDBJ whole genome shotgun (WGS) entry which is preliminary data.</text>
</comment>
<proteinExistence type="predicted"/>
<sequence length="525" mass="57468">MSIEDVTKVRKELQRGFASKKTHSIAWRKAQILALVYLVKDNIDRFDTALALDLGRSPLETHIMELGPVLNDLRVLYDGVANWAKTESAPFSMAWFLMKPQIRKEPKGVVLVISPFNYPLILSLSPVAGALAAGCTVALKPSEQTPHVSALLAELMPKYVDADVVRVVNGAVPETTKLLEYQWDHILYTGSGRVARIVLTAAAKTLSPVTTEANTFAILGGKCPAIFDTKCDLRTFVRRILWAKFVNSGQTCIAPDYAIVPKSLELAVIEEIRSVLHEFYPDGAERSSSFSKVISSHSATRLHTLLQKTGGEIICGGKVDVEARFVEPTIVRGVKGDDSLMSEYLFGPILPIVTVDDIDEAIEFVKARDHPLALYIFSTDKEVQQKIIRSTQSGAVFVNDLILHFVAHGVPFGGIGPSGSGQYKGKYTFDTFTHLRTVLVSPSWLDIILSGRYPPYSASKARKMDMVTMPSFPSRRTTGMAKERQDETGRENNHRTGGKEGGCINAPVSKVSDDGHTVSGSGCSD</sequence>
<reference evidence="1" key="2">
    <citation type="journal article" date="2022" name="New Phytol.">
        <title>Evolutionary transition to the ectomycorrhizal habit in the genomes of a hyperdiverse lineage of mushroom-forming fungi.</title>
        <authorList>
            <person name="Looney B."/>
            <person name="Miyauchi S."/>
            <person name="Morin E."/>
            <person name="Drula E."/>
            <person name="Courty P.E."/>
            <person name="Kohler A."/>
            <person name="Kuo A."/>
            <person name="LaButti K."/>
            <person name="Pangilinan J."/>
            <person name="Lipzen A."/>
            <person name="Riley R."/>
            <person name="Andreopoulos W."/>
            <person name="He G."/>
            <person name="Johnson J."/>
            <person name="Nolan M."/>
            <person name="Tritt A."/>
            <person name="Barry K.W."/>
            <person name="Grigoriev I.V."/>
            <person name="Nagy L.G."/>
            <person name="Hibbett D."/>
            <person name="Henrissat B."/>
            <person name="Matheny P.B."/>
            <person name="Labbe J."/>
            <person name="Martin F.M."/>
        </authorList>
    </citation>
    <scope>NUCLEOTIDE SEQUENCE</scope>
    <source>
        <strain evidence="1">EC-137</strain>
    </source>
</reference>
<dbReference type="EMBL" id="MU273479">
    <property type="protein sequence ID" value="KAI0035790.1"/>
    <property type="molecule type" value="Genomic_DNA"/>
</dbReference>
<dbReference type="Proteomes" id="UP000814128">
    <property type="component" value="Unassembled WGS sequence"/>
</dbReference>
<keyword evidence="2" id="KW-1185">Reference proteome</keyword>
<gene>
    <name evidence="1" type="ORF">K488DRAFT_82684</name>
</gene>
<evidence type="ECO:0000313" key="1">
    <source>
        <dbReference type="EMBL" id="KAI0035790.1"/>
    </source>
</evidence>
<name>A0ACB8QW68_9AGAM</name>
<reference evidence="1" key="1">
    <citation type="submission" date="2021-02" db="EMBL/GenBank/DDBJ databases">
        <authorList>
            <consortium name="DOE Joint Genome Institute"/>
            <person name="Ahrendt S."/>
            <person name="Looney B.P."/>
            <person name="Miyauchi S."/>
            <person name="Morin E."/>
            <person name="Drula E."/>
            <person name="Courty P.E."/>
            <person name="Chicoki N."/>
            <person name="Fauchery L."/>
            <person name="Kohler A."/>
            <person name="Kuo A."/>
            <person name="Labutti K."/>
            <person name="Pangilinan J."/>
            <person name="Lipzen A."/>
            <person name="Riley R."/>
            <person name="Andreopoulos W."/>
            <person name="He G."/>
            <person name="Johnson J."/>
            <person name="Barry K.W."/>
            <person name="Grigoriev I.V."/>
            <person name="Nagy L."/>
            <person name="Hibbett D."/>
            <person name="Henrissat B."/>
            <person name="Matheny P.B."/>
            <person name="Labbe J."/>
            <person name="Martin F."/>
        </authorList>
    </citation>
    <scope>NUCLEOTIDE SEQUENCE</scope>
    <source>
        <strain evidence="1">EC-137</strain>
    </source>
</reference>
<evidence type="ECO:0000313" key="2">
    <source>
        <dbReference type="Proteomes" id="UP000814128"/>
    </source>
</evidence>